<dbReference type="EMBL" id="JBHUEH010000011">
    <property type="protein sequence ID" value="MFD1885151.1"/>
    <property type="molecule type" value="Genomic_DNA"/>
</dbReference>
<keyword evidence="1" id="KW-0175">Coiled coil</keyword>
<evidence type="ECO:0000313" key="3">
    <source>
        <dbReference type="Proteomes" id="UP001597233"/>
    </source>
</evidence>
<dbReference type="Proteomes" id="UP001597233">
    <property type="component" value="Unassembled WGS sequence"/>
</dbReference>
<keyword evidence="3" id="KW-1185">Reference proteome</keyword>
<organism evidence="2 3">
    <name type="scientific">Paenibacillus wenxiniae</name>
    <dbReference type="NCBI Taxonomy" id="1636843"/>
    <lineage>
        <taxon>Bacteria</taxon>
        <taxon>Bacillati</taxon>
        <taxon>Bacillota</taxon>
        <taxon>Bacilli</taxon>
        <taxon>Bacillales</taxon>
        <taxon>Paenibacillaceae</taxon>
        <taxon>Paenibacillus</taxon>
    </lineage>
</organism>
<name>A0ABW4RG57_9BACL</name>
<evidence type="ECO:0000313" key="2">
    <source>
        <dbReference type="EMBL" id="MFD1885151.1"/>
    </source>
</evidence>
<reference evidence="3" key="1">
    <citation type="journal article" date="2019" name="Int. J. Syst. Evol. Microbiol.">
        <title>The Global Catalogue of Microorganisms (GCM) 10K type strain sequencing project: providing services to taxonomists for standard genome sequencing and annotation.</title>
        <authorList>
            <consortium name="The Broad Institute Genomics Platform"/>
            <consortium name="The Broad Institute Genome Sequencing Center for Infectious Disease"/>
            <person name="Wu L."/>
            <person name="Ma J."/>
        </authorList>
    </citation>
    <scope>NUCLEOTIDE SEQUENCE [LARGE SCALE GENOMIC DNA]</scope>
    <source>
        <strain evidence="3">CCUG 54950</strain>
    </source>
</reference>
<sequence>MSDNIQAAWSQIDQLLKQGQLPKEDSAALQQLLDAVQHLEAENKRLRTALVKANSKKPKMSSRLKDALYE</sequence>
<accession>A0ABW4RG57</accession>
<feature type="coiled-coil region" evidence="1">
    <location>
        <begin position="29"/>
        <end position="56"/>
    </location>
</feature>
<proteinExistence type="predicted"/>
<dbReference type="RefSeq" id="WP_347326004.1">
    <property type="nucleotide sequence ID" value="NZ_JBCGUH010000008.1"/>
</dbReference>
<protein>
    <submittedName>
        <fullName evidence="2">Uncharacterized protein</fullName>
    </submittedName>
</protein>
<gene>
    <name evidence="2" type="ORF">ACFSC9_06390</name>
</gene>
<evidence type="ECO:0000256" key="1">
    <source>
        <dbReference type="SAM" id="Coils"/>
    </source>
</evidence>
<comment type="caution">
    <text evidence="2">The sequence shown here is derived from an EMBL/GenBank/DDBJ whole genome shotgun (WGS) entry which is preliminary data.</text>
</comment>